<organism evidence="2 3">
    <name type="scientific">Methylocella silvestris</name>
    <dbReference type="NCBI Taxonomy" id="199596"/>
    <lineage>
        <taxon>Bacteria</taxon>
        <taxon>Pseudomonadati</taxon>
        <taxon>Pseudomonadota</taxon>
        <taxon>Alphaproteobacteria</taxon>
        <taxon>Hyphomicrobiales</taxon>
        <taxon>Beijerinckiaceae</taxon>
        <taxon>Methylocella</taxon>
    </lineage>
</organism>
<dbReference type="SUPFAM" id="SSF53335">
    <property type="entry name" value="S-adenosyl-L-methionine-dependent methyltransferases"/>
    <property type="match status" value="1"/>
</dbReference>
<dbReference type="GO" id="GO:0008757">
    <property type="term" value="F:S-adenosylmethionine-dependent methyltransferase activity"/>
    <property type="evidence" value="ECO:0007669"/>
    <property type="project" value="InterPro"/>
</dbReference>
<sequence length="255" mass="28164">MSLDVIDLRSFYDSLAGDLARRLIARIVRERFSNCAGYSILGVGYATPYLGVFRDEAVRVLAFMPAQQGVVHWPAAACCASALVETIAMPLPDSSIDRAILIHGLETTEHPRELLTEIWRVLTPGGRVIIVAPSRSGLWARLDRTPFGHGQPFSRSQLRDLMRDTLFSPTHWTEALYAPPFRHKTLLRAGVIFEKIGAFFGLPGAGVLIVEATKQLYRPVPATQRAQEALPQFAPAADPVGAPISTRSRFRFDRG</sequence>
<dbReference type="Pfam" id="PF08241">
    <property type="entry name" value="Methyltransf_11"/>
    <property type="match status" value="1"/>
</dbReference>
<dbReference type="Gene3D" id="3.40.50.150">
    <property type="entry name" value="Vaccinia Virus protein VP39"/>
    <property type="match status" value="1"/>
</dbReference>
<gene>
    <name evidence="2" type="ORF">CR492_07045</name>
</gene>
<dbReference type="EMBL" id="PDZR01000005">
    <property type="protein sequence ID" value="PNG26790.1"/>
    <property type="molecule type" value="Genomic_DNA"/>
</dbReference>
<evidence type="ECO:0000313" key="2">
    <source>
        <dbReference type="EMBL" id="PNG26790.1"/>
    </source>
</evidence>
<dbReference type="RefSeq" id="WP_102843085.1">
    <property type="nucleotide sequence ID" value="NZ_PDZR01000005.1"/>
</dbReference>
<name>A0A2J7TJ43_METSI</name>
<keyword evidence="2" id="KW-0489">Methyltransferase</keyword>
<dbReference type="Proteomes" id="UP000236286">
    <property type="component" value="Unassembled WGS sequence"/>
</dbReference>
<evidence type="ECO:0000259" key="1">
    <source>
        <dbReference type="Pfam" id="PF08241"/>
    </source>
</evidence>
<reference evidence="2 3" key="1">
    <citation type="submission" date="2017-10" db="EMBL/GenBank/DDBJ databases">
        <title>Genome announcement of Methylocella silvestris TVC from permafrost.</title>
        <authorList>
            <person name="Wang J."/>
            <person name="Geng K."/>
            <person name="Ul-Haque F."/>
            <person name="Crombie A.T."/>
            <person name="Street L.E."/>
            <person name="Wookey P.A."/>
            <person name="Murrell J.C."/>
            <person name="Pratscher J."/>
        </authorList>
    </citation>
    <scope>NUCLEOTIDE SEQUENCE [LARGE SCALE GENOMIC DNA]</scope>
    <source>
        <strain evidence="2 3">TVC</strain>
    </source>
</reference>
<evidence type="ECO:0000313" key="3">
    <source>
        <dbReference type="Proteomes" id="UP000236286"/>
    </source>
</evidence>
<dbReference type="InterPro" id="IPR013216">
    <property type="entry name" value="Methyltransf_11"/>
</dbReference>
<dbReference type="AlphaFoldDB" id="A0A2J7TJ43"/>
<proteinExistence type="predicted"/>
<comment type="caution">
    <text evidence="2">The sequence shown here is derived from an EMBL/GenBank/DDBJ whole genome shotgun (WGS) entry which is preliminary data.</text>
</comment>
<dbReference type="GO" id="GO:0032259">
    <property type="term" value="P:methylation"/>
    <property type="evidence" value="ECO:0007669"/>
    <property type="project" value="UniProtKB-KW"/>
</dbReference>
<protein>
    <submittedName>
        <fullName evidence="2">Methyltransferase type 11</fullName>
    </submittedName>
</protein>
<dbReference type="OrthoDB" id="9800231at2"/>
<keyword evidence="2" id="KW-0808">Transferase</keyword>
<feature type="domain" description="Methyltransferase type 11" evidence="1">
    <location>
        <begin position="85"/>
        <end position="130"/>
    </location>
</feature>
<accession>A0A2J7TJ43</accession>
<dbReference type="InterPro" id="IPR029063">
    <property type="entry name" value="SAM-dependent_MTases_sf"/>
</dbReference>